<gene>
    <name evidence="2" type="ORF">MNB_SV-4-158</name>
</gene>
<proteinExistence type="predicted"/>
<dbReference type="AlphaFoldDB" id="A0A1W1EB68"/>
<name>A0A1W1EB68_9ZZZZ</name>
<dbReference type="EMBL" id="FPIB01000028">
    <property type="protein sequence ID" value="SFV91106.1"/>
    <property type="molecule type" value="Genomic_DNA"/>
</dbReference>
<reference evidence="2" key="1">
    <citation type="submission" date="2016-10" db="EMBL/GenBank/DDBJ databases">
        <authorList>
            <person name="de Groot N.N."/>
        </authorList>
    </citation>
    <scope>NUCLEOTIDE SEQUENCE</scope>
</reference>
<sequence length="224" mass="25700">MFRVILLGFLVFSVSLTVVPTPVYAISLDDDEEDAEDVADLLKQAKKAAKSESFSKADALLKKAKMYGVNTDKVKEASKYIATKKRERDARIERERLARLKREKEERARRARLAQQEGNYGLPKSQCYRTSSNYALYRYCTTGSCDGFASNYALYQLCQYNNPNGFHSSNRNTNINLYLQNGGMLSYDYFSDQAAYQSGRFNGSFRDRKNFILYLLSGMILMKY</sequence>
<evidence type="ECO:0000256" key="1">
    <source>
        <dbReference type="SAM" id="Coils"/>
    </source>
</evidence>
<evidence type="ECO:0000313" key="2">
    <source>
        <dbReference type="EMBL" id="SFV91106.1"/>
    </source>
</evidence>
<keyword evidence="1" id="KW-0175">Coiled coil</keyword>
<organism evidence="2">
    <name type="scientific">hydrothermal vent metagenome</name>
    <dbReference type="NCBI Taxonomy" id="652676"/>
    <lineage>
        <taxon>unclassified sequences</taxon>
        <taxon>metagenomes</taxon>
        <taxon>ecological metagenomes</taxon>
    </lineage>
</organism>
<feature type="coiled-coil region" evidence="1">
    <location>
        <begin position="87"/>
        <end position="117"/>
    </location>
</feature>
<protein>
    <submittedName>
        <fullName evidence="2">Uncharacterized protein</fullName>
    </submittedName>
</protein>
<accession>A0A1W1EB68</accession>